<keyword evidence="1" id="KW-0472">Membrane</keyword>
<proteinExistence type="predicted"/>
<dbReference type="EMBL" id="MHIU01000008">
    <property type="protein sequence ID" value="OGY58030.1"/>
    <property type="molecule type" value="Genomic_DNA"/>
</dbReference>
<feature type="transmembrane region" description="Helical" evidence="1">
    <location>
        <begin position="74"/>
        <end position="100"/>
    </location>
</feature>
<organism evidence="2 3">
    <name type="scientific">Candidatus Colwellbacteria bacterium RIFCSPHIGHO2_02_FULL_43_15</name>
    <dbReference type="NCBI Taxonomy" id="1797686"/>
    <lineage>
        <taxon>Bacteria</taxon>
        <taxon>Candidatus Colwelliibacteriota</taxon>
    </lineage>
</organism>
<dbReference type="AlphaFoldDB" id="A0A1G1Z2D5"/>
<feature type="transmembrane region" description="Helical" evidence="1">
    <location>
        <begin position="44"/>
        <end position="62"/>
    </location>
</feature>
<sequence>MEQKENRYKTTLLIVLFGFIAVAVGVNSILDNAIITWLVTEHPIISWIFIVVGTFFGLRFSVKQMRSSKDKKDRFLWFWWGFGGIIIMIWLFVVAFIVALR</sequence>
<evidence type="ECO:0000256" key="1">
    <source>
        <dbReference type="SAM" id="Phobius"/>
    </source>
</evidence>
<name>A0A1G1Z2D5_9BACT</name>
<keyword evidence="1" id="KW-0812">Transmembrane</keyword>
<gene>
    <name evidence="2" type="ORF">A3D47_02375</name>
</gene>
<keyword evidence="1" id="KW-1133">Transmembrane helix</keyword>
<evidence type="ECO:0000313" key="3">
    <source>
        <dbReference type="Proteomes" id="UP000178651"/>
    </source>
</evidence>
<accession>A0A1G1Z2D5</accession>
<dbReference type="Proteomes" id="UP000178651">
    <property type="component" value="Unassembled WGS sequence"/>
</dbReference>
<reference evidence="2 3" key="1">
    <citation type="journal article" date="2016" name="Nat. Commun.">
        <title>Thousands of microbial genomes shed light on interconnected biogeochemical processes in an aquifer system.</title>
        <authorList>
            <person name="Anantharaman K."/>
            <person name="Brown C.T."/>
            <person name="Hug L.A."/>
            <person name="Sharon I."/>
            <person name="Castelle C.J."/>
            <person name="Probst A.J."/>
            <person name="Thomas B.C."/>
            <person name="Singh A."/>
            <person name="Wilkins M.J."/>
            <person name="Karaoz U."/>
            <person name="Brodie E.L."/>
            <person name="Williams K.H."/>
            <person name="Hubbard S.S."/>
            <person name="Banfield J.F."/>
        </authorList>
    </citation>
    <scope>NUCLEOTIDE SEQUENCE [LARGE SCALE GENOMIC DNA]</scope>
</reference>
<comment type="caution">
    <text evidence="2">The sequence shown here is derived from an EMBL/GenBank/DDBJ whole genome shotgun (WGS) entry which is preliminary data.</text>
</comment>
<feature type="transmembrane region" description="Helical" evidence="1">
    <location>
        <begin position="12"/>
        <end position="38"/>
    </location>
</feature>
<evidence type="ECO:0000313" key="2">
    <source>
        <dbReference type="EMBL" id="OGY58030.1"/>
    </source>
</evidence>
<protein>
    <submittedName>
        <fullName evidence="2">Uncharacterized protein</fullName>
    </submittedName>
</protein>